<evidence type="ECO:0000259" key="1">
    <source>
        <dbReference type="Pfam" id="PF05050"/>
    </source>
</evidence>
<dbReference type="STRING" id="1908257.BKK47_10505"/>
<feature type="domain" description="Methyltransferase FkbM" evidence="1">
    <location>
        <begin position="51"/>
        <end position="216"/>
    </location>
</feature>
<gene>
    <name evidence="2" type="ORF">BKK47_10505</name>
</gene>
<comment type="caution">
    <text evidence="2">The sequence shown here is derived from an EMBL/GenBank/DDBJ whole genome shotgun (WGS) entry which is preliminary data.</text>
</comment>
<dbReference type="EMBL" id="MLHG01000080">
    <property type="protein sequence ID" value="OOF38015.1"/>
    <property type="molecule type" value="Genomic_DNA"/>
</dbReference>
<evidence type="ECO:0000313" key="2">
    <source>
        <dbReference type="EMBL" id="OOF38015.1"/>
    </source>
</evidence>
<proteinExistence type="predicted"/>
<dbReference type="InterPro" id="IPR052514">
    <property type="entry name" value="SAM-dependent_MTase"/>
</dbReference>
<dbReference type="Proteomes" id="UP000189426">
    <property type="component" value="Unassembled WGS sequence"/>
</dbReference>
<reference evidence="2 3" key="1">
    <citation type="submission" date="2016-10" db="EMBL/GenBank/DDBJ databases">
        <title>Rodentibacter gen. nov. and new species.</title>
        <authorList>
            <person name="Christensen H."/>
        </authorList>
    </citation>
    <scope>NUCLEOTIDE SEQUENCE [LARGE SCALE GENOMIC DNA]</scope>
    <source>
        <strain evidence="2 3">Ppn418</strain>
    </source>
</reference>
<dbReference type="InterPro" id="IPR029063">
    <property type="entry name" value="SAM-dependent_MTases_sf"/>
</dbReference>
<organism evidence="2 3">
    <name type="scientific">Rodentibacter mrazii</name>
    <dbReference type="NCBI Taxonomy" id="1908257"/>
    <lineage>
        <taxon>Bacteria</taxon>
        <taxon>Pseudomonadati</taxon>
        <taxon>Pseudomonadota</taxon>
        <taxon>Gammaproteobacteria</taxon>
        <taxon>Pasteurellales</taxon>
        <taxon>Pasteurellaceae</taxon>
        <taxon>Rodentibacter</taxon>
    </lineage>
</organism>
<dbReference type="Pfam" id="PF05050">
    <property type="entry name" value="Methyltransf_21"/>
    <property type="match status" value="1"/>
</dbReference>
<name>A0A1V3ICP2_9PAST</name>
<accession>A0A1V3ICP2</accession>
<dbReference type="SUPFAM" id="SSF53335">
    <property type="entry name" value="S-adenosyl-L-methionine-dependent methyltransferases"/>
    <property type="match status" value="1"/>
</dbReference>
<dbReference type="InterPro" id="IPR006342">
    <property type="entry name" value="FkbM_mtfrase"/>
</dbReference>
<dbReference type="PANTHER" id="PTHR34203:SF15">
    <property type="entry name" value="SLL1173 PROTEIN"/>
    <property type="match status" value="1"/>
</dbReference>
<sequence length="277" mass="31941">MRTSLQQTKWGLFNLIEGDFISQFVKTYGEWSEVEVQFFRSILSNRSNIIEVGANIGIHSVPLAKFAPQGKLFCFEPQRIIFQTLCANISLNHLTNVYAYHQGVSNQKQNIEISSSNYDTAWNYGSFSLDKGFDTEGDFQGYQHKEWVQVVTLDEHPEIQKLTELSLLKIDAEGFDLNVLQGATNTINQYKPVIFIEAHPHKSEAILNYLNQLDYQCFWFISDRYQPNNYFSQERTISGLDYNLACFHHSKTSNLPIETLAKPETDLSQVPRLTYQN</sequence>
<dbReference type="AlphaFoldDB" id="A0A1V3ICP2"/>
<protein>
    <recommendedName>
        <fullName evidence="1">Methyltransferase FkbM domain-containing protein</fullName>
    </recommendedName>
</protein>
<dbReference type="NCBIfam" id="TIGR01444">
    <property type="entry name" value="fkbM_fam"/>
    <property type="match status" value="1"/>
</dbReference>
<dbReference type="PANTHER" id="PTHR34203">
    <property type="entry name" value="METHYLTRANSFERASE, FKBM FAMILY PROTEIN"/>
    <property type="match status" value="1"/>
</dbReference>
<evidence type="ECO:0000313" key="3">
    <source>
        <dbReference type="Proteomes" id="UP000189426"/>
    </source>
</evidence>
<dbReference type="RefSeq" id="WP_077494812.1">
    <property type="nucleotide sequence ID" value="NZ_MLHG01000080.1"/>
</dbReference>
<keyword evidence="3" id="KW-1185">Reference proteome</keyword>
<dbReference type="Gene3D" id="3.40.50.150">
    <property type="entry name" value="Vaccinia Virus protein VP39"/>
    <property type="match status" value="1"/>
</dbReference>